<sequence>MSGENDQVLWRGVRPVDGIRGIWPERNATRIYANNAAIGSTTTIVYTVPSGKILFIGSGQLSSRASADGEYIAELKVRDGSDDDVFVLLQNWHRISGQMGSMLSYLPALEVAAGYDVVVRSSHANLSTGAMIFGWLEDA</sequence>
<proteinExistence type="predicted"/>
<dbReference type="EMBL" id="LAZR01013199">
    <property type="protein sequence ID" value="KKM23095.1"/>
    <property type="molecule type" value="Genomic_DNA"/>
</dbReference>
<organism evidence="1">
    <name type="scientific">marine sediment metagenome</name>
    <dbReference type="NCBI Taxonomy" id="412755"/>
    <lineage>
        <taxon>unclassified sequences</taxon>
        <taxon>metagenomes</taxon>
        <taxon>ecological metagenomes</taxon>
    </lineage>
</organism>
<name>A0A0F9L644_9ZZZZ</name>
<accession>A0A0F9L644</accession>
<dbReference type="AlphaFoldDB" id="A0A0F9L644"/>
<evidence type="ECO:0000313" key="1">
    <source>
        <dbReference type="EMBL" id="KKM23095.1"/>
    </source>
</evidence>
<protein>
    <submittedName>
        <fullName evidence="1">Uncharacterized protein</fullName>
    </submittedName>
</protein>
<comment type="caution">
    <text evidence="1">The sequence shown here is derived from an EMBL/GenBank/DDBJ whole genome shotgun (WGS) entry which is preliminary data.</text>
</comment>
<gene>
    <name evidence="1" type="ORF">LCGC14_1618670</name>
</gene>
<reference evidence="1" key="1">
    <citation type="journal article" date="2015" name="Nature">
        <title>Complex archaea that bridge the gap between prokaryotes and eukaryotes.</title>
        <authorList>
            <person name="Spang A."/>
            <person name="Saw J.H."/>
            <person name="Jorgensen S.L."/>
            <person name="Zaremba-Niedzwiedzka K."/>
            <person name="Martijn J."/>
            <person name="Lind A.E."/>
            <person name="van Eijk R."/>
            <person name="Schleper C."/>
            <person name="Guy L."/>
            <person name="Ettema T.J."/>
        </authorList>
    </citation>
    <scope>NUCLEOTIDE SEQUENCE</scope>
</reference>